<dbReference type="GO" id="GO:0004497">
    <property type="term" value="F:monooxygenase activity"/>
    <property type="evidence" value="ECO:0007669"/>
    <property type="project" value="UniProtKB-KW"/>
</dbReference>
<dbReference type="InterPro" id="IPR002401">
    <property type="entry name" value="Cyt_P450_E_grp-I"/>
</dbReference>
<dbReference type="SMR" id="A0A498I746"/>
<dbReference type="AlphaFoldDB" id="A0A498I746"/>
<comment type="similarity">
    <text evidence="1 6">Belongs to the cytochrome P450 family.</text>
</comment>
<proteinExistence type="inferred from homology"/>
<dbReference type="GO" id="GO:0020037">
    <property type="term" value="F:heme binding"/>
    <property type="evidence" value="ECO:0007669"/>
    <property type="project" value="InterPro"/>
</dbReference>
<evidence type="ECO:0000313" key="10">
    <source>
        <dbReference type="Proteomes" id="UP000290289"/>
    </source>
</evidence>
<protein>
    <recommendedName>
        <fullName evidence="11">Cytochrome P450</fullName>
    </recommendedName>
</protein>
<evidence type="ECO:0000256" key="3">
    <source>
        <dbReference type="ARBA" id="ARBA00023002"/>
    </source>
</evidence>
<dbReference type="Gene3D" id="1.10.630.10">
    <property type="entry name" value="Cytochrome P450"/>
    <property type="match status" value="1"/>
</dbReference>
<evidence type="ECO:0000313" key="9">
    <source>
        <dbReference type="EMBL" id="RXH76923.1"/>
    </source>
</evidence>
<dbReference type="EMBL" id="RDQH01000340">
    <property type="protein sequence ID" value="RXH76923.1"/>
    <property type="molecule type" value="Genomic_DNA"/>
</dbReference>
<dbReference type="PANTHER" id="PTHR47950:SF14">
    <property type="entry name" value="CYTOCHROME P450 76A2-LIKE ISOFORM X1"/>
    <property type="match status" value="1"/>
</dbReference>
<keyword evidence="8" id="KW-1133">Transmembrane helix</keyword>
<comment type="caution">
    <text evidence="9">The sequence shown here is derived from an EMBL/GenBank/DDBJ whole genome shotgun (WGS) entry which is preliminary data.</text>
</comment>
<evidence type="ECO:0000256" key="6">
    <source>
        <dbReference type="RuleBase" id="RU000461"/>
    </source>
</evidence>
<organism evidence="9 10">
    <name type="scientific">Malus domestica</name>
    <name type="common">Apple</name>
    <name type="synonym">Pyrus malus</name>
    <dbReference type="NCBI Taxonomy" id="3750"/>
    <lineage>
        <taxon>Eukaryota</taxon>
        <taxon>Viridiplantae</taxon>
        <taxon>Streptophyta</taxon>
        <taxon>Embryophyta</taxon>
        <taxon>Tracheophyta</taxon>
        <taxon>Spermatophyta</taxon>
        <taxon>Magnoliopsida</taxon>
        <taxon>eudicotyledons</taxon>
        <taxon>Gunneridae</taxon>
        <taxon>Pentapetalae</taxon>
        <taxon>rosids</taxon>
        <taxon>fabids</taxon>
        <taxon>Rosales</taxon>
        <taxon>Rosaceae</taxon>
        <taxon>Amygdaloideae</taxon>
        <taxon>Maleae</taxon>
        <taxon>Malus</taxon>
    </lineage>
</organism>
<dbReference type="GO" id="GO:0005506">
    <property type="term" value="F:iron ion binding"/>
    <property type="evidence" value="ECO:0007669"/>
    <property type="project" value="InterPro"/>
</dbReference>
<dbReference type="SUPFAM" id="SSF48264">
    <property type="entry name" value="Cytochrome P450"/>
    <property type="match status" value="1"/>
</dbReference>
<gene>
    <name evidence="9" type="ORF">DVH24_019811</name>
</gene>
<dbReference type="PRINTS" id="PR00463">
    <property type="entry name" value="EP450I"/>
</dbReference>
<dbReference type="STRING" id="3750.A0A498I746"/>
<evidence type="ECO:0000256" key="5">
    <source>
        <dbReference type="PIRSR" id="PIRSR602401-1"/>
    </source>
</evidence>
<dbReference type="Pfam" id="PF00067">
    <property type="entry name" value="p450"/>
    <property type="match status" value="1"/>
</dbReference>
<feature type="binding site" description="axial binding residue" evidence="5">
    <location>
        <position position="454"/>
    </location>
    <ligand>
        <name>heme</name>
        <dbReference type="ChEBI" id="CHEBI:30413"/>
    </ligand>
    <ligandPart>
        <name>Fe</name>
        <dbReference type="ChEBI" id="CHEBI:18248"/>
    </ligandPart>
</feature>
<keyword evidence="4 5" id="KW-0408">Iron</keyword>
<dbReference type="FunFam" id="1.10.630.10:FF:000007">
    <property type="entry name" value="Cytochrome P450 76C4"/>
    <property type="match status" value="1"/>
</dbReference>
<evidence type="ECO:0000256" key="4">
    <source>
        <dbReference type="ARBA" id="ARBA00023004"/>
    </source>
</evidence>
<keyword evidence="5 6" id="KW-0349">Heme</keyword>
<dbReference type="Proteomes" id="UP000290289">
    <property type="component" value="Chromosome 14"/>
</dbReference>
<reference evidence="9 10" key="1">
    <citation type="submission" date="2018-10" db="EMBL/GenBank/DDBJ databases">
        <title>A high-quality apple genome assembly.</title>
        <authorList>
            <person name="Hu J."/>
        </authorList>
    </citation>
    <scope>NUCLEOTIDE SEQUENCE [LARGE SCALE GENOMIC DNA]</scope>
    <source>
        <strain evidence="10">cv. HFTH1</strain>
        <tissue evidence="9">Young leaf</tissue>
    </source>
</reference>
<keyword evidence="8" id="KW-0472">Membrane</keyword>
<keyword evidence="3 6" id="KW-0560">Oxidoreductase</keyword>
<evidence type="ECO:0000256" key="7">
    <source>
        <dbReference type="SAM" id="MobiDB-lite"/>
    </source>
</evidence>
<dbReference type="CDD" id="cd11073">
    <property type="entry name" value="CYP76-like"/>
    <property type="match status" value="1"/>
</dbReference>
<keyword evidence="10" id="KW-1185">Reference proteome</keyword>
<dbReference type="InterPro" id="IPR001128">
    <property type="entry name" value="Cyt_P450"/>
</dbReference>
<evidence type="ECO:0008006" key="11">
    <source>
        <dbReference type="Google" id="ProtNLM"/>
    </source>
</evidence>
<evidence type="ECO:0000256" key="2">
    <source>
        <dbReference type="ARBA" id="ARBA00022723"/>
    </source>
</evidence>
<feature type="compositionally biased region" description="Polar residues" evidence="7">
    <location>
        <begin position="606"/>
        <end position="624"/>
    </location>
</feature>
<dbReference type="InterPro" id="IPR036396">
    <property type="entry name" value="Cyt_P450_sf"/>
</dbReference>
<comment type="cofactor">
    <cofactor evidence="5">
        <name>heme</name>
        <dbReference type="ChEBI" id="CHEBI:30413"/>
    </cofactor>
</comment>
<dbReference type="PANTHER" id="PTHR47950">
    <property type="entry name" value="CYTOCHROME P450, FAMILY 76, SUBFAMILY C, POLYPEPTIDE 5-RELATED"/>
    <property type="match status" value="1"/>
</dbReference>
<dbReference type="PROSITE" id="PS00086">
    <property type="entry name" value="CYTOCHROME_P450"/>
    <property type="match status" value="1"/>
</dbReference>
<feature type="transmembrane region" description="Helical" evidence="8">
    <location>
        <begin position="12"/>
        <end position="29"/>
    </location>
</feature>
<dbReference type="InterPro" id="IPR017972">
    <property type="entry name" value="Cyt_P450_CS"/>
</dbReference>
<keyword evidence="2 5" id="KW-0479">Metal-binding</keyword>
<feature type="region of interest" description="Disordered" evidence="7">
    <location>
        <begin position="596"/>
        <end position="624"/>
    </location>
</feature>
<dbReference type="PRINTS" id="PR00385">
    <property type="entry name" value="P450"/>
</dbReference>
<sequence length="624" mass="71801">MLHFFNFNEWNFLVCLIIFFLPVLVFLIRRSSSSSGHRRLPPGPKGWPVIGNMFDLGTMPHRTLTDLGHKFGPVIWLTLGVRNTMSVQSAKAAAEFFKNHDLSFVERTVNENARVHDYHKGSLAMAPYGTHWRVMRRLVTVEMVVNKRINETAFIRRKCIDNMQLWIEEEASKVKEGRGVHVARFVFLMTFNLLGNLMLSRDLVDPNSEEGMEFFKAMNGLMEWNGSGNVVDFFPWLRWLDPQGLKRKMKRDLGKAIQIASKFVKGRIQEREVGGEKTKDFLDVLLEFEGNGIDEPAKISDHDLNIFILEIFMAGSETTSSTTEWALTELLCNPATLVEAKAELNRVIGPSRKIEESDIDNLPYLQGIIKETLRLHPPIPFLVPRKAMHDTSFMGYFVPKDTQVFVNAYAIGRDPDAWRDEPTLFKPERFIGSKTDYRGQNYELVPFGAGRRMCAGVPLAHRMLHLTLGTLLHQFDWSLDANVTRETMDWKDKLGITMRKSEPLLAVPTNWYDKGPTGYLIVWYAYETRQNGMGRDGTEQRWSKDALGWKQGGRRRRRRGYNFVFHRYGTSRSKGMRRNENSPKIRPVEQRIPPVLDAPNVERNASFHSIPSRPTYQTDNAVKT</sequence>
<evidence type="ECO:0000256" key="1">
    <source>
        <dbReference type="ARBA" id="ARBA00010617"/>
    </source>
</evidence>
<name>A0A498I746_MALDO</name>
<dbReference type="GO" id="GO:0016705">
    <property type="term" value="F:oxidoreductase activity, acting on paired donors, with incorporation or reduction of molecular oxygen"/>
    <property type="evidence" value="ECO:0007669"/>
    <property type="project" value="InterPro"/>
</dbReference>
<keyword evidence="6" id="KW-0503">Monooxygenase</keyword>
<accession>A0A498I746</accession>
<evidence type="ECO:0000256" key="8">
    <source>
        <dbReference type="SAM" id="Phobius"/>
    </source>
</evidence>
<keyword evidence="8" id="KW-0812">Transmembrane</keyword>